<dbReference type="STRING" id="1220495.SAMN05216288_2501"/>
<dbReference type="EMBL" id="FRBQ01000002">
    <property type="protein sequence ID" value="SHL80497.1"/>
    <property type="molecule type" value="Genomic_DNA"/>
</dbReference>
<dbReference type="Proteomes" id="UP000184305">
    <property type="component" value="Unassembled WGS sequence"/>
</dbReference>
<feature type="transmembrane region" description="Helical" evidence="1">
    <location>
        <begin position="12"/>
        <end position="32"/>
    </location>
</feature>
<protein>
    <submittedName>
        <fullName evidence="2">Uncharacterized protein</fullName>
    </submittedName>
</protein>
<feature type="transmembrane region" description="Helical" evidence="1">
    <location>
        <begin position="38"/>
        <end position="55"/>
    </location>
</feature>
<name>A0A1M7DM64_9GAMM</name>
<keyword evidence="1" id="KW-0812">Transmembrane</keyword>
<accession>A0A1M7DM64</accession>
<gene>
    <name evidence="2" type="ORF">SAMN05216288_2501</name>
</gene>
<organism evidence="2 3">
    <name type="scientific">Phytopseudomonas punonensis</name>
    <dbReference type="NCBI Taxonomy" id="1220495"/>
    <lineage>
        <taxon>Bacteria</taxon>
        <taxon>Pseudomonadati</taxon>
        <taxon>Pseudomonadota</taxon>
        <taxon>Gammaproteobacteria</taxon>
        <taxon>Pseudomonadales</taxon>
        <taxon>Pseudomonadaceae</taxon>
        <taxon>Phytopseudomonas</taxon>
    </lineage>
</organism>
<keyword evidence="1" id="KW-1133">Transmembrane helix</keyword>
<keyword evidence="1" id="KW-0472">Membrane</keyword>
<dbReference type="OrthoDB" id="6906786at2"/>
<dbReference type="AlphaFoldDB" id="A0A1M7DM64"/>
<keyword evidence="3" id="KW-1185">Reference proteome</keyword>
<dbReference type="RefSeq" id="WP_073264729.1">
    <property type="nucleotide sequence ID" value="NZ_FRBQ01000002.1"/>
</dbReference>
<reference evidence="3" key="1">
    <citation type="submission" date="2016-11" db="EMBL/GenBank/DDBJ databases">
        <authorList>
            <person name="Varghese N."/>
            <person name="Submissions S."/>
        </authorList>
    </citation>
    <scope>NUCLEOTIDE SEQUENCE [LARGE SCALE GENOMIC DNA]</scope>
    <source>
        <strain evidence="3">CECT 8089</strain>
    </source>
</reference>
<proteinExistence type="predicted"/>
<evidence type="ECO:0000313" key="2">
    <source>
        <dbReference type="EMBL" id="SHL80497.1"/>
    </source>
</evidence>
<evidence type="ECO:0000313" key="3">
    <source>
        <dbReference type="Proteomes" id="UP000184305"/>
    </source>
</evidence>
<sequence length="101" mass="11319">MDKDAYNRQRHHVDFLQSLLGVLVIALFVLVIFGASDAVVIALAVIVAGGLLNLYRQHQLLLRYTCPQCRNTPHHKVDERAGDYHDPATANCLHCGQRLTE</sequence>
<evidence type="ECO:0000256" key="1">
    <source>
        <dbReference type="SAM" id="Phobius"/>
    </source>
</evidence>